<sequence>MNLKPNWDALGIFTSVACAIHCAILPLLVASLPIFGINIVENVKFEFFMIFLALAVGIYALYHGYKKHHHSLLPIGLFVTGICFLFAKQIFSAWHLLLLFPAVILIVTAHWLNYRSCQKANHCHATDCNH</sequence>
<gene>
    <name evidence="2" type="ORF">KTO63_05355</name>
</gene>
<protein>
    <submittedName>
        <fullName evidence="2">MerC domain-containing protein</fullName>
    </submittedName>
</protein>
<dbReference type="AlphaFoldDB" id="A0A9E2W3R6"/>
<dbReference type="Pfam" id="PF03203">
    <property type="entry name" value="MerC"/>
    <property type="match status" value="1"/>
</dbReference>
<keyword evidence="1" id="KW-1133">Transmembrane helix</keyword>
<dbReference type="Proteomes" id="UP000812270">
    <property type="component" value="Unassembled WGS sequence"/>
</dbReference>
<keyword evidence="1" id="KW-0812">Transmembrane</keyword>
<comment type="caution">
    <text evidence="2">The sequence shown here is derived from an EMBL/GenBank/DDBJ whole genome shotgun (WGS) entry which is preliminary data.</text>
</comment>
<keyword evidence="1" id="KW-0472">Membrane</keyword>
<feature type="transmembrane region" description="Helical" evidence="1">
    <location>
        <begin position="12"/>
        <end position="35"/>
    </location>
</feature>
<proteinExistence type="predicted"/>
<dbReference type="InterPro" id="IPR004891">
    <property type="entry name" value="Mercury-R_MerC"/>
</dbReference>
<name>A0A9E2W3R6_9BACT</name>
<dbReference type="EMBL" id="JAHSPG010000002">
    <property type="protein sequence ID" value="MBV4356568.1"/>
    <property type="molecule type" value="Genomic_DNA"/>
</dbReference>
<dbReference type="GO" id="GO:0016020">
    <property type="term" value="C:membrane"/>
    <property type="evidence" value="ECO:0007669"/>
    <property type="project" value="InterPro"/>
</dbReference>
<feature type="transmembrane region" description="Helical" evidence="1">
    <location>
        <begin position="71"/>
        <end position="87"/>
    </location>
</feature>
<evidence type="ECO:0000313" key="3">
    <source>
        <dbReference type="Proteomes" id="UP000812270"/>
    </source>
</evidence>
<accession>A0A9E2W3R6</accession>
<evidence type="ECO:0000256" key="1">
    <source>
        <dbReference type="SAM" id="Phobius"/>
    </source>
</evidence>
<keyword evidence="3" id="KW-1185">Reference proteome</keyword>
<reference evidence="2" key="1">
    <citation type="submission" date="2021-06" db="EMBL/GenBank/DDBJ databases">
        <authorList>
            <person name="Huq M.A."/>
        </authorList>
    </citation>
    <scope>NUCLEOTIDE SEQUENCE</scope>
    <source>
        <strain evidence="2">MAH-26</strain>
    </source>
</reference>
<feature type="transmembrane region" description="Helical" evidence="1">
    <location>
        <begin position="47"/>
        <end position="65"/>
    </location>
</feature>
<evidence type="ECO:0000313" key="2">
    <source>
        <dbReference type="EMBL" id="MBV4356568.1"/>
    </source>
</evidence>
<organism evidence="2 3">
    <name type="scientific">Pinibacter aurantiacus</name>
    <dbReference type="NCBI Taxonomy" id="2851599"/>
    <lineage>
        <taxon>Bacteria</taxon>
        <taxon>Pseudomonadati</taxon>
        <taxon>Bacteroidota</taxon>
        <taxon>Chitinophagia</taxon>
        <taxon>Chitinophagales</taxon>
        <taxon>Chitinophagaceae</taxon>
        <taxon>Pinibacter</taxon>
    </lineage>
</organism>
<feature type="transmembrane region" description="Helical" evidence="1">
    <location>
        <begin position="94"/>
        <end position="112"/>
    </location>
</feature>
<dbReference type="RefSeq" id="WP_217790195.1">
    <property type="nucleotide sequence ID" value="NZ_JAHSPG010000002.1"/>
</dbReference>
<dbReference type="GO" id="GO:0015097">
    <property type="term" value="F:mercury ion transmembrane transporter activity"/>
    <property type="evidence" value="ECO:0007669"/>
    <property type="project" value="InterPro"/>
</dbReference>